<gene>
    <name evidence="7" type="ORF">FPZ49_06850</name>
</gene>
<evidence type="ECO:0000256" key="3">
    <source>
        <dbReference type="ARBA" id="ARBA00034301"/>
    </source>
</evidence>
<reference evidence="7 8" key="1">
    <citation type="submission" date="2019-07" db="EMBL/GenBank/DDBJ databases">
        <authorList>
            <person name="Kim J."/>
        </authorList>
    </citation>
    <scope>NUCLEOTIDE SEQUENCE [LARGE SCALE GENOMIC DNA]</scope>
    <source>
        <strain evidence="7 8">JC52</strain>
    </source>
</reference>
<dbReference type="Proteomes" id="UP000317036">
    <property type="component" value="Unassembled WGS sequence"/>
</dbReference>
<organism evidence="7 8">
    <name type="scientific">Paenibacillus cremeus</name>
    <dbReference type="NCBI Taxonomy" id="2163881"/>
    <lineage>
        <taxon>Bacteria</taxon>
        <taxon>Bacillati</taxon>
        <taxon>Bacillota</taxon>
        <taxon>Bacilli</taxon>
        <taxon>Bacillales</taxon>
        <taxon>Paenibacillaceae</taxon>
        <taxon>Paenibacillus</taxon>
    </lineage>
</organism>
<comment type="similarity">
    <text evidence="5">Belongs to the UPF0173 family.</text>
</comment>
<dbReference type="InterPro" id="IPR050114">
    <property type="entry name" value="UPF0173_UPF0282_UlaG_hydrolase"/>
</dbReference>
<keyword evidence="1 5" id="KW-0378">Hydrolase</keyword>
<dbReference type="InterPro" id="IPR036866">
    <property type="entry name" value="RibonucZ/Hydroxyglut_hydro"/>
</dbReference>
<dbReference type="InterPro" id="IPR001279">
    <property type="entry name" value="Metallo-B-lactamas"/>
</dbReference>
<dbReference type="Pfam" id="PF13483">
    <property type="entry name" value="Lactamase_B_3"/>
    <property type="match status" value="1"/>
</dbReference>
<dbReference type="NCBIfam" id="NF001911">
    <property type="entry name" value="PRK00685.1"/>
    <property type="match status" value="1"/>
</dbReference>
<name>A0A559KFB2_9BACL</name>
<evidence type="ECO:0000256" key="4">
    <source>
        <dbReference type="ARBA" id="ARBA00048505"/>
    </source>
</evidence>
<evidence type="ECO:0000256" key="5">
    <source>
        <dbReference type="HAMAP-Rule" id="MF_00457"/>
    </source>
</evidence>
<dbReference type="Gene3D" id="3.60.15.10">
    <property type="entry name" value="Ribonuclease Z/Hydroxyacylglutathione hydrolase-like"/>
    <property type="match status" value="1"/>
</dbReference>
<dbReference type="HAMAP" id="MF_00457">
    <property type="entry name" value="UPF0173"/>
    <property type="match status" value="1"/>
</dbReference>
<dbReference type="PANTHER" id="PTHR43546:SF3">
    <property type="entry name" value="UPF0173 METAL-DEPENDENT HYDROLASE MJ1163"/>
    <property type="match status" value="1"/>
</dbReference>
<dbReference type="InterPro" id="IPR022877">
    <property type="entry name" value="UPF0173"/>
</dbReference>
<comment type="caution">
    <text evidence="7">The sequence shown here is derived from an EMBL/GenBank/DDBJ whole genome shotgun (WGS) entry which is preliminary data.</text>
</comment>
<dbReference type="EMBL" id="VNJI01000006">
    <property type="protein sequence ID" value="TVY10809.1"/>
    <property type="molecule type" value="Genomic_DNA"/>
</dbReference>
<keyword evidence="8" id="KW-1185">Reference proteome</keyword>
<dbReference type="PANTHER" id="PTHR43546">
    <property type="entry name" value="UPF0173 METAL-DEPENDENT HYDROLASE MJ1163-RELATED"/>
    <property type="match status" value="1"/>
</dbReference>
<dbReference type="AlphaFoldDB" id="A0A559KFB2"/>
<dbReference type="SMART" id="SM00849">
    <property type="entry name" value="Lactamase_B"/>
    <property type="match status" value="1"/>
</dbReference>
<comment type="catalytic activity">
    <reaction evidence="2">
        <text>3',5'-cyclic CMP + H2O = CMP + H(+)</text>
        <dbReference type="Rhea" id="RHEA:72675"/>
        <dbReference type="ChEBI" id="CHEBI:15377"/>
        <dbReference type="ChEBI" id="CHEBI:15378"/>
        <dbReference type="ChEBI" id="CHEBI:58003"/>
        <dbReference type="ChEBI" id="CHEBI:60377"/>
    </reaction>
    <physiologicalReaction direction="left-to-right" evidence="2">
        <dbReference type="Rhea" id="RHEA:72676"/>
    </physiologicalReaction>
</comment>
<dbReference type="GO" id="GO:0016787">
    <property type="term" value="F:hydrolase activity"/>
    <property type="evidence" value="ECO:0007669"/>
    <property type="project" value="UniProtKB-UniRule"/>
</dbReference>
<evidence type="ECO:0000313" key="8">
    <source>
        <dbReference type="Proteomes" id="UP000317036"/>
    </source>
</evidence>
<accession>A0A559KFB2</accession>
<evidence type="ECO:0000259" key="6">
    <source>
        <dbReference type="SMART" id="SM00849"/>
    </source>
</evidence>
<dbReference type="RefSeq" id="WP_144844845.1">
    <property type="nucleotide sequence ID" value="NZ_VNJI01000006.1"/>
</dbReference>
<feature type="domain" description="Metallo-beta-lactamase" evidence="6">
    <location>
        <begin position="7"/>
        <end position="193"/>
    </location>
</feature>
<evidence type="ECO:0000256" key="2">
    <source>
        <dbReference type="ARBA" id="ARBA00034221"/>
    </source>
</evidence>
<comment type="catalytic activity">
    <reaction evidence="4">
        <text>3',5'-cyclic UMP + H2O = UMP + H(+)</text>
        <dbReference type="Rhea" id="RHEA:70575"/>
        <dbReference type="ChEBI" id="CHEBI:15377"/>
        <dbReference type="ChEBI" id="CHEBI:15378"/>
        <dbReference type="ChEBI" id="CHEBI:57865"/>
        <dbReference type="ChEBI" id="CHEBI:184387"/>
    </reaction>
    <physiologicalReaction direction="left-to-right" evidence="4">
        <dbReference type="Rhea" id="RHEA:70576"/>
    </physiologicalReaction>
</comment>
<protein>
    <recommendedName>
        <fullName evidence="5">UPF0173 metal-dependent hydrolase FPZ49_06850</fullName>
    </recommendedName>
</protein>
<evidence type="ECO:0000313" key="7">
    <source>
        <dbReference type="EMBL" id="TVY10809.1"/>
    </source>
</evidence>
<evidence type="ECO:0000256" key="1">
    <source>
        <dbReference type="ARBA" id="ARBA00022801"/>
    </source>
</evidence>
<comment type="function">
    <text evidence="3">Counteracts the endogenous Pycsar antiviral defense system. Phosphodiesterase that enables metal-dependent hydrolysis of host cyclic nucleotide Pycsar defense signals such as cCMP and cUMP.</text>
</comment>
<dbReference type="OrthoDB" id="9789133at2"/>
<dbReference type="SUPFAM" id="SSF56281">
    <property type="entry name" value="Metallo-hydrolase/oxidoreductase"/>
    <property type="match status" value="1"/>
</dbReference>
<proteinExistence type="inferred from homology"/>
<sequence>MKVEFHGHSCIQLTSGDQSIVIDPFLTGNPTAAVKPESIQAGHVLLTHAHTDHIQDAAAIAKSNDATLIAIHELATYMSWQGVRVKDMNIGGKMSLGFAEIHMIPAFHSSGIVLHDQQSIIYAGMPAGYVIKWDGLTILHAGDTSLYSDMKLIGRKHAIDLAILPIGDLFTMGPEDAAEAAEWLGAKQVLPVHYNTFGLIQQDGERFAQLLADRGIQGRVLQPGESLTL</sequence>